<feature type="transmembrane region" description="Helical" evidence="2">
    <location>
        <begin position="207"/>
        <end position="227"/>
    </location>
</feature>
<evidence type="ECO:0000256" key="2">
    <source>
        <dbReference type="SAM" id="Phobius"/>
    </source>
</evidence>
<feature type="compositionally biased region" description="Basic and acidic residues" evidence="1">
    <location>
        <begin position="344"/>
        <end position="356"/>
    </location>
</feature>
<feature type="transmembrane region" description="Helical" evidence="2">
    <location>
        <begin position="134"/>
        <end position="154"/>
    </location>
</feature>
<name>A0A9P5TH29_GYMJU</name>
<feature type="transmembrane region" description="Helical" evidence="2">
    <location>
        <begin position="288"/>
        <end position="310"/>
    </location>
</feature>
<evidence type="ECO:0000313" key="3">
    <source>
        <dbReference type="EMBL" id="KAF8879994.1"/>
    </source>
</evidence>
<keyword evidence="2" id="KW-0472">Membrane</keyword>
<organism evidence="3 4">
    <name type="scientific">Gymnopilus junonius</name>
    <name type="common">Spectacular rustgill mushroom</name>
    <name type="synonym">Gymnopilus spectabilis subsp. junonius</name>
    <dbReference type="NCBI Taxonomy" id="109634"/>
    <lineage>
        <taxon>Eukaryota</taxon>
        <taxon>Fungi</taxon>
        <taxon>Dikarya</taxon>
        <taxon>Basidiomycota</taxon>
        <taxon>Agaricomycotina</taxon>
        <taxon>Agaricomycetes</taxon>
        <taxon>Agaricomycetidae</taxon>
        <taxon>Agaricales</taxon>
        <taxon>Agaricineae</taxon>
        <taxon>Hymenogastraceae</taxon>
        <taxon>Gymnopilus</taxon>
    </lineage>
</organism>
<reference evidence="3" key="1">
    <citation type="submission" date="2020-11" db="EMBL/GenBank/DDBJ databases">
        <authorList>
            <consortium name="DOE Joint Genome Institute"/>
            <person name="Ahrendt S."/>
            <person name="Riley R."/>
            <person name="Andreopoulos W."/>
            <person name="LaButti K."/>
            <person name="Pangilinan J."/>
            <person name="Ruiz-duenas F.J."/>
            <person name="Barrasa J.M."/>
            <person name="Sanchez-Garcia M."/>
            <person name="Camarero S."/>
            <person name="Miyauchi S."/>
            <person name="Serrano A."/>
            <person name="Linde D."/>
            <person name="Babiker R."/>
            <person name="Drula E."/>
            <person name="Ayuso-Fernandez I."/>
            <person name="Pacheco R."/>
            <person name="Padilla G."/>
            <person name="Ferreira P."/>
            <person name="Barriuso J."/>
            <person name="Kellner H."/>
            <person name="Castanera R."/>
            <person name="Alfaro M."/>
            <person name="Ramirez L."/>
            <person name="Pisabarro A.G."/>
            <person name="Kuo A."/>
            <person name="Tritt A."/>
            <person name="Lipzen A."/>
            <person name="He G."/>
            <person name="Yan M."/>
            <person name="Ng V."/>
            <person name="Cullen D."/>
            <person name="Martin F."/>
            <person name="Rosso M.-N."/>
            <person name="Henrissat B."/>
            <person name="Hibbett D."/>
            <person name="Martinez A.T."/>
            <person name="Grigoriev I.V."/>
        </authorList>
    </citation>
    <scope>NUCLEOTIDE SEQUENCE</scope>
    <source>
        <strain evidence="3">AH 44721</strain>
    </source>
</reference>
<evidence type="ECO:0000313" key="4">
    <source>
        <dbReference type="Proteomes" id="UP000724874"/>
    </source>
</evidence>
<keyword evidence="2" id="KW-0812">Transmembrane</keyword>
<dbReference type="AlphaFoldDB" id="A0A9P5TH29"/>
<feature type="transmembrane region" description="Helical" evidence="2">
    <location>
        <begin position="85"/>
        <end position="105"/>
    </location>
</feature>
<protein>
    <submittedName>
        <fullName evidence="3">Uncharacterized protein</fullName>
    </submittedName>
</protein>
<accession>A0A9P5TH29</accession>
<dbReference type="EMBL" id="JADNYJ010000144">
    <property type="protein sequence ID" value="KAF8879994.1"/>
    <property type="molecule type" value="Genomic_DNA"/>
</dbReference>
<feature type="compositionally biased region" description="Basic residues" evidence="1">
    <location>
        <begin position="398"/>
        <end position="408"/>
    </location>
</feature>
<dbReference type="OrthoDB" id="3265004at2759"/>
<feature type="transmembrane region" description="Helical" evidence="2">
    <location>
        <begin position="166"/>
        <end position="187"/>
    </location>
</feature>
<dbReference type="Proteomes" id="UP000724874">
    <property type="component" value="Unassembled WGS sequence"/>
</dbReference>
<feature type="transmembrane region" description="Helical" evidence="2">
    <location>
        <begin position="248"/>
        <end position="268"/>
    </location>
</feature>
<feature type="region of interest" description="Disordered" evidence="1">
    <location>
        <begin position="339"/>
        <end position="367"/>
    </location>
</feature>
<sequence length="445" mass="49917">MEKTEQCIRRPTLTRRKGIRYCFIHFEKPIFHHVHLATIKLDSKISDQHHVNSALSEMLLWGLYTVVYVVTLYIYLQKKASQNRVVVGVISLSYILYVVQLVIHWNTTQDSIVNGSETRETLFIAMTFGPGWNLFVNDICTFLMAALADGLLIWRCFYVWDRSIRAILLPSFLLFCEIVVDLSTIIFQSVVHLDASLDQGYTINKLLGASSFINLGATLSATLLISYRIYAVSKEDLQKSSRKLFQQVLEILVQSATAYVIVTLGYSISVVISYTPSNAAYVFAAQTYTYHFFIFIAGVAPAIMVAKAAVLDDTDRDISAVSHISGIRFHVWSTNPNATPSKWESADVDHGAKESLQDSEQSTTDLKSRENCAMQILQSTNRESRACTTRVRRELRSRAASKHIHRQTRSGIPKLGNAKAPGTGEQTSNIAGVTGNHRPAREIRT</sequence>
<gene>
    <name evidence="3" type="ORF">CPB84DRAFT_1828334</name>
</gene>
<comment type="caution">
    <text evidence="3">The sequence shown here is derived from an EMBL/GenBank/DDBJ whole genome shotgun (WGS) entry which is preliminary data.</text>
</comment>
<evidence type="ECO:0000256" key="1">
    <source>
        <dbReference type="SAM" id="MobiDB-lite"/>
    </source>
</evidence>
<feature type="transmembrane region" description="Helical" evidence="2">
    <location>
        <begin position="58"/>
        <end position="76"/>
    </location>
</feature>
<proteinExistence type="predicted"/>
<keyword evidence="2" id="KW-1133">Transmembrane helix</keyword>
<keyword evidence="4" id="KW-1185">Reference proteome</keyword>
<feature type="region of interest" description="Disordered" evidence="1">
    <location>
        <begin position="396"/>
        <end position="445"/>
    </location>
</feature>